<sequence length="190" mass="21639">MGLDRFVSKDTHNRYQKFCLRGFHRQTFIPENILELKAALNLIGSFRWRATVTHYSVFSPMLIREILANLDEGGSIARIQGELFPASSAVVNQVFDMQDDGDYEDWKLTDPNHSVSLLTGGLRNQRSEFSIEDLCLVYHQVYYIHNGVHNPLDDSDVCFPNFIHQILVHQSEVGHMLGDDELMGGAKVSQ</sequence>
<reference evidence="1" key="1">
    <citation type="submission" date="2021-01" db="EMBL/GenBank/DDBJ databases">
        <authorList>
            <consortium name="Genoscope - CEA"/>
            <person name="William W."/>
        </authorList>
    </citation>
    <scope>NUCLEOTIDE SEQUENCE</scope>
</reference>
<dbReference type="Proteomes" id="UP001295469">
    <property type="component" value="Chromosome C01"/>
</dbReference>
<dbReference type="EMBL" id="HG994365">
    <property type="protein sequence ID" value="CAF2076750.1"/>
    <property type="molecule type" value="Genomic_DNA"/>
</dbReference>
<accession>A0A816RTB9</accession>
<gene>
    <name evidence="1" type="ORF">DARMORV10_C01P41250.1</name>
</gene>
<evidence type="ECO:0000313" key="1">
    <source>
        <dbReference type="EMBL" id="CAF2076750.1"/>
    </source>
</evidence>
<organism evidence="1">
    <name type="scientific">Brassica napus</name>
    <name type="common">Rape</name>
    <dbReference type="NCBI Taxonomy" id="3708"/>
    <lineage>
        <taxon>Eukaryota</taxon>
        <taxon>Viridiplantae</taxon>
        <taxon>Streptophyta</taxon>
        <taxon>Embryophyta</taxon>
        <taxon>Tracheophyta</taxon>
        <taxon>Spermatophyta</taxon>
        <taxon>Magnoliopsida</taxon>
        <taxon>eudicotyledons</taxon>
        <taxon>Gunneridae</taxon>
        <taxon>Pentapetalae</taxon>
        <taxon>rosids</taxon>
        <taxon>malvids</taxon>
        <taxon>Brassicales</taxon>
        <taxon>Brassicaceae</taxon>
        <taxon>Brassiceae</taxon>
        <taxon>Brassica</taxon>
    </lineage>
</organism>
<proteinExistence type="predicted"/>
<name>A0A816RTB9_BRANA</name>
<dbReference type="AlphaFoldDB" id="A0A816RTB9"/>
<protein>
    <submittedName>
        <fullName evidence="1">(rape) hypothetical protein</fullName>
    </submittedName>
</protein>